<gene>
    <name evidence="2" type="ORF">JK358_32725</name>
</gene>
<evidence type="ECO:0000313" key="2">
    <source>
        <dbReference type="EMBL" id="MBL1079180.1"/>
    </source>
</evidence>
<accession>A0ABS1MGJ5</accession>
<name>A0ABS1MGJ5_9NOCA</name>
<dbReference type="EMBL" id="JAERRJ010000014">
    <property type="protein sequence ID" value="MBL1079180.1"/>
    <property type="molecule type" value="Genomic_DNA"/>
</dbReference>
<keyword evidence="1" id="KW-0812">Transmembrane</keyword>
<evidence type="ECO:0000256" key="1">
    <source>
        <dbReference type="SAM" id="Phobius"/>
    </source>
</evidence>
<evidence type="ECO:0008006" key="4">
    <source>
        <dbReference type="Google" id="ProtNLM"/>
    </source>
</evidence>
<comment type="caution">
    <text evidence="2">The sequence shown here is derived from an EMBL/GenBank/DDBJ whole genome shotgun (WGS) entry which is preliminary data.</text>
</comment>
<reference evidence="2 3" key="1">
    <citation type="submission" date="2021-01" db="EMBL/GenBank/DDBJ databases">
        <title>WGS of actinomycetes isolated from Thailand.</title>
        <authorList>
            <person name="Thawai C."/>
        </authorList>
    </citation>
    <scope>NUCLEOTIDE SEQUENCE [LARGE SCALE GENOMIC DNA]</scope>
    <source>
        <strain evidence="2 3">LPG 2</strain>
    </source>
</reference>
<protein>
    <recommendedName>
        <fullName evidence="4">DUF2637 domain-containing protein</fullName>
    </recommendedName>
</protein>
<keyword evidence="3" id="KW-1185">Reference proteome</keyword>
<sequence length="90" mass="9432">MAVLVGIFVVAGGLAGLVSAVNAYNVLGTDHLRSTKDVDWRSIGALVDLPLSGVQFILLCAGAWLLSRRKVVARALVVIGCCGHVSERLC</sequence>
<organism evidence="2 3">
    <name type="scientific">Nocardia acididurans</name>
    <dbReference type="NCBI Taxonomy" id="2802282"/>
    <lineage>
        <taxon>Bacteria</taxon>
        <taxon>Bacillati</taxon>
        <taxon>Actinomycetota</taxon>
        <taxon>Actinomycetes</taxon>
        <taxon>Mycobacteriales</taxon>
        <taxon>Nocardiaceae</taxon>
        <taxon>Nocardia</taxon>
    </lineage>
</organism>
<keyword evidence="1" id="KW-0472">Membrane</keyword>
<evidence type="ECO:0000313" key="3">
    <source>
        <dbReference type="Proteomes" id="UP000602198"/>
    </source>
</evidence>
<feature type="transmembrane region" description="Helical" evidence="1">
    <location>
        <begin position="44"/>
        <end position="66"/>
    </location>
</feature>
<dbReference type="RefSeq" id="WP_201955042.1">
    <property type="nucleotide sequence ID" value="NZ_JAERRJ010000014.1"/>
</dbReference>
<dbReference type="Proteomes" id="UP000602198">
    <property type="component" value="Unassembled WGS sequence"/>
</dbReference>
<keyword evidence="1" id="KW-1133">Transmembrane helix</keyword>
<proteinExistence type="predicted"/>